<reference evidence="2 3" key="1">
    <citation type="submission" date="2024-02" db="EMBL/GenBank/DDBJ databases">
        <title>A novel Gemmatimonadota bacterium.</title>
        <authorList>
            <person name="Du Z.-J."/>
            <person name="Ye Y.-Q."/>
        </authorList>
    </citation>
    <scope>NUCLEOTIDE SEQUENCE [LARGE SCALE GENOMIC DNA]</scope>
    <source>
        <strain evidence="2 3">DH-20</strain>
    </source>
</reference>
<feature type="transmembrane region" description="Helical" evidence="1">
    <location>
        <begin position="134"/>
        <end position="152"/>
    </location>
</feature>
<keyword evidence="3" id="KW-1185">Reference proteome</keyword>
<keyword evidence="1" id="KW-0472">Membrane</keyword>
<sequence length="206" mass="21979">MAGVPVDSEAVVEAAPRAVDHVEPERIAAVRGDAWFVIGALVALLLVAATFTSPGITALLAAPVGIGLWRTTRRLQAPERWAEPDVDAIVREVLSPDGVPEALEEEGDSLSLRLAVQDRIDALEADADSRHWRVGRLVGVGVASLLIVLGVAVGLPAVWLAALVGVLVTYILADLLLARPRRRRIERAIDRLRALLPAERAALAVE</sequence>
<accession>A0ABU9EDN3</accession>
<evidence type="ECO:0000313" key="3">
    <source>
        <dbReference type="Proteomes" id="UP001484239"/>
    </source>
</evidence>
<evidence type="ECO:0000313" key="2">
    <source>
        <dbReference type="EMBL" id="MEK9502641.1"/>
    </source>
</evidence>
<dbReference type="Proteomes" id="UP001484239">
    <property type="component" value="Unassembled WGS sequence"/>
</dbReference>
<organism evidence="2 3">
    <name type="scientific">Gaopeijia maritima</name>
    <dbReference type="NCBI Taxonomy" id="3119007"/>
    <lineage>
        <taxon>Bacteria</taxon>
        <taxon>Pseudomonadati</taxon>
        <taxon>Gemmatimonadota</taxon>
        <taxon>Longimicrobiia</taxon>
        <taxon>Gaopeijiales</taxon>
        <taxon>Gaopeijiaceae</taxon>
        <taxon>Gaopeijia</taxon>
    </lineage>
</organism>
<dbReference type="RefSeq" id="WP_405287501.1">
    <property type="nucleotide sequence ID" value="NZ_JBBHLI010000013.1"/>
</dbReference>
<comment type="caution">
    <text evidence="2">The sequence shown here is derived from an EMBL/GenBank/DDBJ whole genome shotgun (WGS) entry which is preliminary data.</text>
</comment>
<dbReference type="EMBL" id="JBBHLI010000013">
    <property type="protein sequence ID" value="MEK9502641.1"/>
    <property type="molecule type" value="Genomic_DNA"/>
</dbReference>
<evidence type="ECO:0000256" key="1">
    <source>
        <dbReference type="SAM" id="Phobius"/>
    </source>
</evidence>
<gene>
    <name evidence="2" type="ORF">WI372_16725</name>
</gene>
<keyword evidence="1" id="KW-0812">Transmembrane</keyword>
<feature type="transmembrane region" description="Helical" evidence="1">
    <location>
        <begin position="34"/>
        <end position="66"/>
    </location>
</feature>
<keyword evidence="1" id="KW-1133">Transmembrane helix</keyword>
<protein>
    <submittedName>
        <fullName evidence="2">Uncharacterized protein</fullName>
    </submittedName>
</protein>
<name>A0ABU9EDN3_9BACT</name>
<feature type="transmembrane region" description="Helical" evidence="1">
    <location>
        <begin position="158"/>
        <end position="177"/>
    </location>
</feature>
<proteinExistence type="predicted"/>